<reference evidence="2" key="1">
    <citation type="submission" date="2014-09" db="EMBL/GenBank/DDBJ databases">
        <title>Vibrio variabilis JCM 19239. (C206) whole genome shotgun sequence.</title>
        <authorList>
            <person name="Sawabe T."/>
            <person name="Meirelles P."/>
            <person name="Nakanishi M."/>
            <person name="Sayaka M."/>
            <person name="Hattori M."/>
            <person name="Ohkuma M."/>
        </authorList>
    </citation>
    <scope>NUCLEOTIDE SEQUENCE [LARGE SCALE GENOMIC DNA]</scope>
    <source>
        <strain evidence="2">JCM 19239</strain>
    </source>
</reference>
<reference evidence="2" key="2">
    <citation type="submission" date="2014-09" db="EMBL/GenBank/DDBJ databases">
        <authorList>
            <consortium name="NBRP consortium"/>
            <person name="Sawabe T."/>
            <person name="Meirelles P."/>
            <person name="Nakanishi M."/>
            <person name="Sayaka M."/>
            <person name="Hattori M."/>
            <person name="Ohkuma M."/>
        </authorList>
    </citation>
    <scope>NUCLEOTIDE SEQUENCE [LARGE SCALE GENOMIC DNA]</scope>
    <source>
        <strain evidence="2">JCM 19239</strain>
    </source>
</reference>
<sequence>MRIALFPDDSLPDSTLVHAKMFHELALELKARGHTPIIITPGKPTQPTRLVVDFIDGVEIWRFKNGYTRGLGKVNRAINESLISWNAWRAISSKVKQEHFDLCINYSPTIFFGPVVSWIKNVCGCLYTSSSEISFRSG</sequence>
<protein>
    <submittedName>
        <fullName evidence="1">Glycosyl transferase group 1 family protein</fullName>
    </submittedName>
</protein>
<dbReference type="GO" id="GO:0016740">
    <property type="term" value="F:transferase activity"/>
    <property type="evidence" value="ECO:0007669"/>
    <property type="project" value="UniProtKB-KW"/>
</dbReference>
<keyword evidence="2" id="KW-1185">Reference proteome</keyword>
<evidence type="ECO:0000313" key="2">
    <source>
        <dbReference type="Proteomes" id="UP000029223"/>
    </source>
</evidence>
<dbReference type="EMBL" id="BBMS01000003">
    <property type="protein sequence ID" value="GAL24289.1"/>
    <property type="molecule type" value="Genomic_DNA"/>
</dbReference>
<gene>
    <name evidence="1" type="ORF">JCM19239_3992</name>
</gene>
<comment type="caution">
    <text evidence="1">The sequence shown here is derived from an EMBL/GenBank/DDBJ whole genome shotgun (WGS) entry which is preliminary data.</text>
</comment>
<name>A0ABQ0J686_9VIBR</name>
<dbReference type="Proteomes" id="UP000029223">
    <property type="component" value="Unassembled WGS sequence"/>
</dbReference>
<accession>A0ABQ0J686</accession>
<organism evidence="1 2">
    <name type="scientific">Vibrio variabilis</name>
    <dbReference type="NCBI Taxonomy" id="990271"/>
    <lineage>
        <taxon>Bacteria</taxon>
        <taxon>Pseudomonadati</taxon>
        <taxon>Pseudomonadota</taxon>
        <taxon>Gammaproteobacteria</taxon>
        <taxon>Vibrionales</taxon>
        <taxon>Vibrionaceae</taxon>
        <taxon>Vibrio</taxon>
    </lineage>
</organism>
<evidence type="ECO:0000313" key="1">
    <source>
        <dbReference type="EMBL" id="GAL24289.1"/>
    </source>
</evidence>
<dbReference type="Gene3D" id="3.40.50.2000">
    <property type="entry name" value="Glycogen Phosphorylase B"/>
    <property type="match status" value="1"/>
</dbReference>
<proteinExistence type="predicted"/>
<dbReference type="SUPFAM" id="SSF53756">
    <property type="entry name" value="UDP-Glycosyltransferase/glycogen phosphorylase"/>
    <property type="match status" value="1"/>
</dbReference>
<keyword evidence="1" id="KW-0808">Transferase</keyword>